<dbReference type="FunFam" id="3.50.80.10:FF:000001">
    <property type="entry name" value="D-aminoacyl-tRNA deacylase"/>
    <property type="match status" value="1"/>
</dbReference>
<dbReference type="GO" id="GO:0005737">
    <property type="term" value="C:cytoplasm"/>
    <property type="evidence" value="ECO:0007669"/>
    <property type="project" value="UniProtKB-SubCell"/>
</dbReference>
<name>A0A518CKJ4_9PLAN</name>
<dbReference type="EC" id="3.1.1.-" evidence="2"/>
<dbReference type="SUPFAM" id="SSF69500">
    <property type="entry name" value="DTD-like"/>
    <property type="match status" value="1"/>
</dbReference>
<dbReference type="PANTHER" id="PTHR10472">
    <property type="entry name" value="D-TYROSYL-TRNA TYR DEACYLASE"/>
    <property type="match status" value="1"/>
</dbReference>
<comment type="subcellular location">
    <subcellularLocation>
        <location evidence="2">Cytoplasm</location>
    </subcellularLocation>
</comment>
<keyword evidence="2" id="KW-0694">RNA-binding</keyword>
<organism evidence="3 4">
    <name type="scientific">Polystyrenella longa</name>
    <dbReference type="NCBI Taxonomy" id="2528007"/>
    <lineage>
        <taxon>Bacteria</taxon>
        <taxon>Pseudomonadati</taxon>
        <taxon>Planctomycetota</taxon>
        <taxon>Planctomycetia</taxon>
        <taxon>Planctomycetales</taxon>
        <taxon>Planctomycetaceae</taxon>
        <taxon>Polystyrenella</taxon>
    </lineage>
</organism>
<keyword evidence="2" id="KW-0963">Cytoplasm</keyword>
<dbReference type="NCBIfam" id="TIGR00256">
    <property type="entry name" value="D-aminoacyl-tRNA deacylase"/>
    <property type="match status" value="1"/>
</dbReference>
<comment type="catalytic activity">
    <reaction evidence="2">
        <text>a D-aminoacyl-tRNA + H2O = a tRNA + a D-alpha-amino acid + H(+)</text>
        <dbReference type="Rhea" id="RHEA:13953"/>
        <dbReference type="Rhea" id="RHEA-COMP:10123"/>
        <dbReference type="Rhea" id="RHEA-COMP:10124"/>
        <dbReference type="ChEBI" id="CHEBI:15377"/>
        <dbReference type="ChEBI" id="CHEBI:15378"/>
        <dbReference type="ChEBI" id="CHEBI:59871"/>
        <dbReference type="ChEBI" id="CHEBI:78442"/>
        <dbReference type="ChEBI" id="CHEBI:79333"/>
        <dbReference type="EC" id="3.1.1.96"/>
    </reaction>
</comment>
<evidence type="ECO:0000313" key="3">
    <source>
        <dbReference type="EMBL" id="QDU79741.1"/>
    </source>
</evidence>
<comment type="function">
    <text evidence="2">An aminoacyl-tRNA editing enzyme that deacylates mischarged D-aminoacyl-tRNAs. Also deacylates mischarged glycyl-tRNA(Ala), protecting cells against glycine mischarging by AlaRS. Acts via tRNA-based rather than protein-based catalysis; rejects L-amino acids rather than detecting D-amino acids in the active site. By recycling D-aminoacyl-tRNA to D-amino acids and free tRNA molecules, this enzyme counteracts the toxicity associated with the formation of D-aminoacyl-tRNA entities in vivo and helps enforce protein L-homochirality.</text>
</comment>
<feature type="short sequence motif" description="Gly-cisPro motif, important for rejection of L-amino acids" evidence="2">
    <location>
        <begin position="137"/>
        <end position="138"/>
    </location>
</feature>
<dbReference type="EC" id="3.1.1.96" evidence="2"/>
<keyword evidence="4" id="KW-1185">Reference proteome</keyword>
<evidence type="ECO:0000256" key="2">
    <source>
        <dbReference type="HAMAP-Rule" id="MF_00518"/>
    </source>
</evidence>
<dbReference type="GO" id="GO:0043908">
    <property type="term" value="F:Ser(Gly)-tRNA(Ala) hydrolase activity"/>
    <property type="evidence" value="ECO:0007669"/>
    <property type="project" value="UniProtKB-UniRule"/>
</dbReference>
<dbReference type="RefSeq" id="WP_144994593.1">
    <property type="nucleotide sequence ID" value="NZ_CP036281.1"/>
</dbReference>
<dbReference type="OrthoDB" id="9801395at2"/>
<evidence type="ECO:0000313" key="4">
    <source>
        <dbReference type="Proteomes" id="UP000317178"/>
    </source>
</evidence>
<sequence>MRAVVQRVSRASVTVEGQVTGQINRGFLVLMGVEAEDSESDIDYLLRKILGLRVFEDADGKMNLDIQEVGGALLVVSQFTLLGDCRKGRRPSFITAAGPDKGRSFYEQFVTQARQTGIDVETGQFQAHMDVELVNDGPVTILLDSHKLF</sequence>
<comment type="domain">
    <text evidence="2">A Gly-cisPro motif from one monomer fits into the active site of the other monomer to allow specific chiral rejection of L-amino acids.</text>
</comment>
<proteinExistence type="inferred from homology"/>
<dbReference type="KEGG" id="plon:Pla110_14550"/>
<keyword evidence="2" id="KW-0820">tRNA-binding</keyword>
<gene>
    <name evidence="2 3" type="primary">dtd</name>
    <name evidence="3" type="ORF">Pla110_14550</name>
</gene>
<dbReference type="HAMAP" id="MF_00518">
    <property type="entry name" value="Deacylase_Dtd"/>
    <property type="match status" value="1"/>
</dbReference>
<comment type="catalytic activity">
    <reaction evidence="2">
        <text>glycyl-tRNA(Ala) + H2O = tRNA(Ala) + glycine + H(+)</text>
        <dbReference type="Rhea" id="RHEA:53744"/>
        <dbReference type="Rhea" id="RHEA-COMP:9657"/>
        <dbReference type="Rhea" id="RHEA-COMP:13640"/>
        <dbReference type="ChEBI" id="CHEBI:15377"/>
        <dbReference type="ChEBI" id="CHEBI:15378"/>
        <dbReference type="ChEBI" id="CHEBI:57305"/>
        <dbReference type="ChEBI" id="CHEBI:78442"/>
        <dbReference type="ChEBI" id="CHEBI:78522"/>
    </reaction>
</comment>
<dbReference type="GO" id="GO:0000049">
    <property type="term" value="F:tRNA binding"/>
    <property type="evidence" value="ECO:0007669"/>
    <property type="project" value="UniProtKB-UniRule"/>
</dbReference>
<evidence type="ECO:0000256" key="1">
    <source>
        <dbReference type="ARBA" id="ARBA00009673"/>
    </source>
</evidence>
<comment type="similarity">
    <text evidence="1 2">Belongs to the DTD family.</text>
</comment>
<dbReference type="Pfam" id="PF02580">
    <property type="entry name" value="Tyr_Deacylase"/>
    <property type="match status" value="1"/>
</dbReference>
<accession>A0A518CKJ4</accession>
<dbReference type="GO" id="GO:0019478">
    <property type="term" value="P:D-amino acid catabolic process"/>
    <property type="evidence" value="ECO:0007669"/>
    <property type="project" value="UniProtKB-UniRule"/>
</dbReference>
<dbReference type="PANTHER" id="PTHR10472:SF5">
    <property type="entry name" value="D-AMINOACYL-TRNA DEACYLASE 1"/>
    <property type="match status" value="1"/>
</dbReference>
<dbReference type="EMBL" id="CP036281">
    <property type="protein sequence ID" value="QDU79741.1"/>
    <property type="molecule type" value="Genomic_DNA"/>
</dbReference>
<dbReference type="InterPro" id="IPR003732">
    <property type="entry name" value="Daa-tRNA_deacyls_DTD"/>
</dbReference>
<dbReference type="Proteomes" id="UP000317178">
    <property type="component" value="Chromosome"/>
</dbReference>
<dbReference type="GO" id="GO:0106026">
    <property type="term" value="F:Gly-tRNA(Ala) deacylase activity"/>
    <property type="evidence" value="ECO:0007669"/>
    <property type="project" value="UniProtKB-UniRule"/>
</dbReference>
<reference evidence="3 4" key="1">
    <citation type="submission" date="2019-02" db="EMBL/GenBank/DDBJ databases">
        <title>Deep-cultivation of Planctomycetes and their phenomic and genomic characterization uncovers novel biology.</title>
        <authorList>
            <person name="Wiegand S."/>
            <person name="Jogler M."/>
            <person name="Boedeker C."/>
            <person name="Pinto D."/>
            <person name="Vollmers J."/>
            <person name="Rivas-Marin E."/>
            <person name="Kohn T."/>
            <person name="Peeters S.H."/>
            <person name="Heuer A."/>
            <person name="Rast P."/>
            <person name="Oberbeckmann S."/>
            <person name="Bunk B."/>
            <person name="Jeske O."/>
            <person name="Meyerdierks A."/>
            <person name="Storesund J.E."/>
            <person name="Kallscheuer N."/>
            <person name="Luecker S."/>
            <person name="Lage O.M."/>
            <person name="Pohl T."/>
            <person name="Merkel B.J."/>
            <person name="Hornburger P."/>
            <person name="Mueller R.-W."/>
            <person name="Bruemmer F."/>
            <person name="Labrenz M."/>
            <person name="Spormann A.M."/>
            <person name="Op den Camp H."/>
            <person name="Overmann J."/>
            <person name="Amann R."/>
            <person name="Jetten M.S.M."/>
            <person name="Mascher T."/>
            <person name="Medema M.H."/>
            <person name="Devos D.P."/>
            <person name="Kaster A.-K."/>
            <person name="Ovreas L."/>
            <person name="Rohde M."/>
            <person name="Galperin M.Y."/>
            <person name="Jogler C."/>
        </authorList>
    </citation>
    <scope>NUCLEOTIDE SEQUENCE [LARGE SCALE GENOMIC DNA]</scope>
    <source>
        <strain evidence="3 4">Pla110</strain>
    </source>
</reference>
<dbReference type="AlphaFoldDB" id="A0A518CKJ4"/>
<protein>
    <recommendedName>
        <fullName evidence="2">D-aminoacyl-tRNA deacylase</fullName>
        <shortName evidence="2">DTD</shortName>
        <ecNumber evidence="2">3.1.1.96</ecNumber>
    </recommendedName>
    <alternativeName>
        <fullName evidence="2">Gly-tRNA(Ala) deacylase</fullName>
        <ecNumber evidence="2">3.1.1.-</ecNumber>
    </alternativeName>
</protein>
<dbReference type="InterPro" id="IPR023509">
    <property type="entry name" value="DTD-like_sf"/>
</dbReference>
<dbReference type="Gene3D" id="3.50.80.10">
    <property type="entry name" value="D-tyrosyl-tRNA(Tyr) deacylase"/>
    <property type="match status" value="1"/>
</dbReference>
<keyword evidence="2 3" id="KW-0378">Hydrolase</keyword>
<dbReference type="GO" id="GO:0051500">
    <property type="term" value="F:D-tyrosyl-tRNA(Tyr) deacylase activity"/>
    <property type="evidence" value="ECO:0007669"/>
    <property type="project" value="TreeGrafter"/>
</dbReference>
<comment type="subunit">
    <text evidence="2">Homodimer.</text>
</comment>
<dbReference type="CDD" id="cd00563">
    <property type="entry name" value="Dtyr_deacylase"/>
    <property type="match status" value="1"/>
</dbReference>